<evidence type="ECO:0000313" key="5">
    <source>
        <dbReference type="Proteomes" id="UP000199286"/>
    </source>
</evidence>
<dbReference type="STRING" id="321339.SAMN05444340_103282"/>
<feature type="region of interest" description="Disordered" evidence="1">
    <location>
        <begin position="196"/>
        <end position="396"/>
    </location>
</feature>
<evidence type="ECO:0000259" key="3">
    <source>
        <dbReference type="Pfam" id="PF04773"/>
    </source>
</evidence>
<sequence>MKFGFISMLAGFILMASNALASGWLVEKVGGDVFYAPDGRSWSALHPGIELPNASWIQTQRQGRVLLTRGEERILIRPDTLAAVATWNNGGVNTKVVQRTGAVALDVEVRTRKHVTVKTPHLAAVVKGTAFEVTVGGMESSVRVDRGAVDVSDEGGSGATRVTAGMQATVAPSRGRGVSVREAPPATADVIEEISAQMGPAEPATVRAAGSKGRLGNNGNSRGNGNGNPGGNGSGNSGGNGNGNVGGNGNGGGNGSGNENSGGSGNGNSGGNGGGAGNGNTNGSAGGNGSTGGNGNGNPDGGGNENSGGNGNSGGGSSGGNGNSGGDGSSGGNGNGNPDGAGTDNTGGSGGGDSGSGGSGNSGSGNSDDAGNGSPGSNGNGNSGGNGRSDMRTDASGAMNDYAKALLLKARM</sequence>
<gene>
    <name evidence="4" type="ORF">SAMN05444340_103282</name>
</gene>
<dbReference type="Pfam" id="PF04773">
    <property type="entry name" value="FecR"/>
    <property type="match status" value="1"/>
</dbReference>
<feature type="signal peptide" evidence="2">
    <location>
        <begin position="1"/>
        <end position="21"/>
    </location>
</feature>
<dbReference type="AlphaFoldDB" id="A0A1H3HA77"/>
<reference evidence="4 5" key="1">
    <citation type="submission" date="2016-10" db="EMBL/GenBank/DDBJ databases">
        <authorList>
            <person name="de Groot N.N."/>
        </authorList>
    </citation>
    <scope>NUCLEOTIDE SEQUENCE [LARGE SCALE GENOMIC DNA]</scope>
    <source>
        <strain evidence="4 5">DSM 26880</strain>
    </source>
</reference>
<dbReference type="InterPro" id="IPR006860">
    <property type="entry name" value="FecR"/>
</dbReference>
<evidence type="ECO:0000313" key="4">
    <source>
        <dbReference type="EMBL" id="SDY11529.1"/>
    </source>
</evidence>
<dbReference type="RefSeq" id="WP_218141088.1">
    <property type="nucleotide sequence ID" value="NZ_FNPF01000003.1"/>
</dbReference>
<evidence type="ECO:0000256" key="2">
    <source>
        <dbReference type="SAM" id="SignalP"/>
    </source>
</evidence>
<evidence type="ECO:0000256" key="1">
    <source>
        <dbReference type="SAM" id="MobiDB-lite"/>
    </source>
</evidence>
<protein>
    <submittedName>
        <fullName evidence="4">FecR family protein</fullName>
    </submittedName>
</protein>
<feature type="chain" id="PRO_5011673581" evidence="2">
    <location>
        <begin position="22"/>
        <end position="412"/>
    </location>
</feature>
<dbReference type="PANTHER" id="PTHR38731">
    <property type="entry name" value="LIPL45-RELATED LIPOPROTEIN-RELATED"/>
    <property type="match status" value="1"/>
</dbReference>
<feature type="compositionally biased region" description="Gly residues" evidence="1">
    <location>
        <begin position="373"/>
        <end position="387"/>
    </location>
</feature>
<feature type="domain" description="FecR protein" evidence="3">
    <location>
        <begin position="69"/>
        <end position="149"/>
    </location>
</feature>
<keyword evidence="2" id="KW-0732">Signal</keyword>
<dbReference type="Gene3D" id="2.60.120.1440">
    <property type="match status" value="1"/>
</dbReference>
<name>A0A1H3HA77_9RHOB</name>
<dbReference type="PANTHER" id="PTHR38731:SF3">
    <property type="entry name" value="BLL6125 PROTEIN"/>
    <property type="match status" value="1"/>
</dbReference>
<organism evidence="4 5">
    <name type="scientific">Citreimonas salinaria</name>
    <dbReference type="NCBI Taxonomy" id="321339"/>
    <lineage>
        <taxon>Bacteria</taxon>
        <taxon>Pseudomonadati</taxon>
        <taxon>Pseudomonadota</taxon>
        <taxon>Alphaproteobacteria</taxon>
        <taxon>Rhodobacterales</taxon>
        <taxon>Roseobacteraceae</taxon>
        <taxon>Citreimonas</taxon>
    </lineage>
</organism>
<keyword evidence="5" id="KW-1185">Reference proteome</keyword>
<dbReference type="EMBL" id="FNPF01000003">
    <property type="protein sequence ID" value="SDY11529.1"/>
    <property type="molecule type" value="Genomic_DNA"/>
</dbReference>
<dbReference type="Proteomes" id="UP000199286">
    <property type="component" value="Unassembled WGS sequence"/>
</dbReference>
<proteinExistence type="predicted"/>
<accession>A0A1H3HA77</accession>
<feature type="compositionally biased region" description="Gly residues" evidence="1">
    <location>
        <begin position="222"/>
        <end position="363"/>
    </location>
</feature>